<dbReference type="GO" id="GO:0071949">
    <property type="term" value="F:FAD binding"/>
    <property type="evidence" value="ECO:0007669"/>
    <property type="project" value="InterPro"/>
</dbReference>
<dbReference type="GO" id="GO:0016491">
    <property type="term" value="F:oxidoreductase activity"/>
    <property type="evidence" value="ECO:0007669"/>
    <property type="project" value="UniProtKB-KW"/>
</dbReference>
<sequence>MVNLRRRTSRTSPCFLLSVISLLFLSAVLVFHSFGGFHWSRLNSPFGCEKKPEASLAPLAGNTLPGITTGSFNYTCMPYQSCWPGPSDWQAFNSSIGGNLKITTPWAEPCYENSSSAACSLVEGGYMSSTSRSSQYGAMEYLNWEVCGNSQCLLNSFSPSTKVSGTCSLGRLSAYYVEAHTAVDVSETLAFVKKHQIRLSIKNSGHDYFGRSNTANSLALWTHNMKDMAYHQNFTPFQCRAQYQNIGEIGAGVSAQEAYLFFESLGMQVTVGAIGSVGIAGGFGQGGGHGALAPSYGLMVDQAVEFEVVTADGHTRLINECNDPDLFWAMRGGGGGTYAVLTRYKFQLHPMVPINVYTFEADILPSSQVSDLTQSPVHRDIVTALARNQTTWSNNNVAGYNFILPTSLVSLQVLPSTNANRLKELTAQWHDFLSTYPGLNITVNSYITFPVFSQYALFTQEPSFARNGPVGIGLAEAGRLIPRTQFDSDAAIDTLVNAFLQGLQISNSLGAGPGSGSGQIYATGPSNQPDNSKTGVNPAWRGSLWEVIYGGIWVSADSQDTRGRIQNTISEAIKPLKVLTPGGGCYLNEGDWTEEEWQQTFFGENYGRLVEVKRMYDPSGLFNCWKCVGFNGYEDPFYSCYGQSSNPPNPTRSLGPVG</sequence>
<accession>A0A8E2JFX2</accession>
<dbReference type="Pfam" id="PF01565">
    <property type="entry name" value="FAD_binding_4"/>
    <property type="match status" value="1"/>
</dbReference>
<dbReference type="PANTHER" id="PTHR13878:SF91">
    <property type="entry name" value="FAD BINDING DOMAIN PROTEIN (AFU_ORTHOLOGUE AFUA_6G12070)-RELATED"/>
    <property type="match status" value="1"/>
</dbReference>
<dbReference type="PROSITE" id="PS51387">
    <property type="entry name" value="FAD_PCMH"/>
    <property type="match status" value="1"/>
</dbReference>
<evidence type="ECO:0000256" key="1">
    <source>
        <dbReference type="ARBA" id="ARBA00005466"/>
    </source>
</evidence>
<dbReference type="InterPro" id="IPR050432">
    <property type="entry name" value="FAD-linked_Oxidoreductases_BP"/>
</dbReference>
<dbReference type="PANTHER" id="PTHR13878">
    <property type="entry name" value="GULONOLACTONE OXIDASE"/>
    <property type="match status" value="1"/>
</dbReference>
<evidence type="ECO:0000313" key="4">
    <source>
        <dbReference type="EMBL" id="OCK80494.1"/>
    </source>
</evidence>
<reference evidence="4 5" key="1">
    <citation type="journal article" date="2016" name="Nat. Commun.">
        <title>Ectomycorrhizal ecology is imprinted in the genome of the dominant symbiotic fungus Cenococcum geophilum.</title>
        <authorList>
            <consortium name="DOE Joint Genome Institute"/>
            <person name="Peter M."/>
            <person name="Kohler A."/>
            <person name="Ohm R.A."/>
            <person name="Kuo A."/>
            <person name="Krutzmann J."/>
            <person name="Morin E."/>
            <person name="Arend M."/>
            <person name="Barry K.W."/>
            <person name="Binder M."/>
            <person name="Choi C."/>
            <person name="Clum A."/>
            <person name="Copeland A."/>
            <person name="Grisel N."/>
            <person name="Haridas S."/>
            <person name="Kipfer T."/>
            <person name="LaButti K."/>
            <person name="Lindquist E."/>
            <person name="Lipzen A."/>
            <person name="Maire R."/>
            <person name="Meier B."/>
            <person name="Mihaltcheva S."/>
            <person name="Molinier V."/>
            <person name="Murat C."/>
            <person name="Poggeler S."/>
            <person name="Quandt C.A."/>
            <person name="Sperisen C."/>
            <person name="Tritt A."/>
            <person name="Tisserant E."/>
            <person name="Crous P.W."/>
            <person name="Henrissat B."/>
            <person name="Nehls U."/>
            <person name="Egli S."/>
            <person name="Spatafora J.W."/>
            <person name="Grigoriev I.V."/>
            <person name="Martin F.M."/>
        </authorList>
    </citation>
    <scope>NUCLEOTIDE SEQUENCE [LARGE SCALE GENOMIC DNA]</scope>
    <source>
        <strain evidence="4 5">CBS 459.81</strain>
    </source>
</reference>
<dbReference type="AlphaFoldDB" id="A0A8E2JFX2"/>
<dbReference type="InterPro" id="IPR006094">
    <property type="entry name" value="Oxid_FAD_bind_N"/>
</dbReference>
<dbReference type="Proteomes" id="UP000250266">
    <property type="component" value="Unassembled WGS sequence"/>
</dbReference>
<dbReference type="InterPro" id="IPR016166">
    <property type="entry name" value="FAD-bd_PCMH"/>
</dbReference>
<dbReference type="Gene3D" id="3.30.465.10">
    <property type="match status" value="2"/>
</dbReference>
<dbReference type="InterPro" id="IPR036318">
    <property type="entry name" value="FAD-bd_PCMH-like_sf"/>
</dbReference>
<feature type="domain" description="FAD-binding PCMH-type" evidence="3">
    <location>
        <begin position="169"/>
        <end position="351"/>
    </location>
</feature>
<organism evidence="4 5">
    <name type="scientific">Lepidopterella palustris CBS 459.81</name>
    <dbReference type="NCBI Taxonomy" id="1314670"/>
    <lineage>
        <taxon>Eukaryota</taxon>
        <taxon>Fungi</taxon>
        <taxon>Dikarya</taxon>
        <taxon>Ascomycota</taxon>
        <taxon>Pezizomycotina</taxon>
        <taxon>Dothideomycetes</taxon>
        <taxon>Pleosporomycetidae</taxon>
        <taxon>Mytilinidiales</taxon>
        <taxon>Argynnaceae</taxon>
        <taxon>Lepidopterella</taxon>
    </lineage>
</organism>
<comment type="similarity">
    <text evidence="1">Belongs to the oxygen-dependent FAD-linked oxidoreductase family.</text>
</comment>
<proteinExistence type="inferred from homology"/>
<name>A0A8E2JFX2_9PEZI</name>
<dbReference type="InterPro" id="IPR016169">
    <property type="entry name" value="FAD-bd_PCMH_sub2"/>
</dbReference>
<dbReference type="SUPFAM" id="SSF56176">
    <property type="entry name" value="FAD-binding/transporter-associated domain-like"/>
    <property type="match status" value="1"/>
</dbReference>
<evidence type="ECO:0000256" key="2">
    <source>
        <dbReference type="ARBA" id="ARBA00023002"/>
    </source>
</evidence>
<keyword evidence="5" id="KW-1185">Reference proteome</keyword>
<keyword evidence="2" id="KW-0560">Oxidoreductase</keyword>
<dbReference type="OrthoDB" id="9983560at2759"/>
<dbReference type="Pfam" id="PF08031">
    <property type="entry name" value="BBE"/>
    <property type="match status" value="1"/>
</dbReference>
<protein>
    <submittedName>
        <fullName evidence="4">FAD-binding domain-containing protein</fullName>
    </submittedName>
</protein>
<dbReference type="EMBL" id="KV744957">
    <property type="protein sequence ID" value="OCK80494.1"/>
    <property type="molecule type" value="Genomic_DNA"/>
</dbReference>
<dbReference type="InterPro" id="IPR012951">
    <property type="entry name" value="BBE"/>
</dbReference>
<evidence type="ECO:0000313" key="5">
    <source>
        <dbReference type="Proteomes" id="UP000250266"/>
    </source>
</evidence>
<evidence type="ECO:0000259" key="3">
    <source>
        <dbReference type="PROSITE" id="PS51387"/>
    </source>
</evidence>
<gene>
    <name evidence="4" type="ORF">K432DRAFT_297590</name>
</gene>